<accession>A0A6A6V473</accession>
<dbReference type="SUPFAM" id="SSF56112">
    <property type="entry name" value="Protein kinase-like (PK-like)"/>
    <property type="match status" value="1"/>
</dbReference>
<dbReference type="OrthoDB" id="10252171at2759"/>
<dbReference type="InterPro" id="IPR000719">
    <property type="entry name" value="Prot_kinase_dom"/>
</dbReference>
<dbReference type="EMBL" id="MU006587">
    <property type="protein sequence ID" value="KAF2744599.1"/>
    <property type="molecule type" value="Genomic_DNA"/>
</dbReference>
<dbReference type="Proteomes" id="UP000799440">
    <property type="component" value="Unassembled WGS sequence"/>
</dbReference>
<proteinExistence type="predicted"/>
<evidence type="ECO:0000313" key="3">
    <source>
        <dbReference type="Proteomes" id="UP000799440"/>
    </source>
</evidence>
<dbReference type="Pfam" id="PF00069">
    <property type="entry name" value="Pkinase"/>
    <property type="match status" value="1"/>
</dbReference>
<organism evidence="2 3">
    <name type="scientific">Sporormia fimetaria CBS 119925</name>
    <dbReference type="NCBI Taxonomy" id="1340428"/>
    <lineage>
        <taxon>Eukaryota</taxon>
        <taxon>Fungi</taxon>
        <taxon>Dikarya</taxon>
        <taxon>Ascomycota</taxon>
        <taxon>Pezizomycotina</taxon>
        <taxon>Dothideomycetes</taxon>
        <taxon>Pleosporomycetidae</taxon>
        <taxon>Pleosporales</taxon>
        <taxon>Sporormiaceae</taxon>
        <taxon>Sporormia</taxon>
    </lineage>
</organism>
<dbReference type="GO" id="GO:0005524">
    <property type="term" value="F:ATP binding"/>
    <property type="evidence" value="ECO:0007669"/>
    <property type="project" value="InterPro"/>
</dbReference>
<feature type="domain" description="Protein kinase" evidence="1">
    <location>
        <begin position="1"/>
        <end position="279"/>
    </location>
</feature>
<evidence type="ECO:0000259" key="1">
    <source>
        <dbReference type="PROSITE" id="PS50011"/>
    </source>
</evidence>
<dbReference type="GO" id="GO:0004674">
    <property type="term" value="F:protein serine/threonine kinase activity"/>
    <property type="evidence" value="ECO:0007669"/>
    <property type="project" value="TreeGrafter"/>
</dbReference>
<keyword evidence="3" id="KW-1185">Reference proteome</keyword>
<evidence type="ECO:0000313" key="2">
    <source>
        <dbReference type="EMBL" id="KAF2744599.1"/>
    </source>
</evidence>
<dbReference type="PANTHER" id="PTHR44167">
    <property type="entry name" value="OVARIAN-SPECIFIC SERINE/THREONINE-PROTEIN KINASE LOK-RELATED"/>
    <property type="match status" value="1"/>
</dbReference>
<keyword evidence="2" id="KW-0418">Kinase</keyword>
<dbReference type="PANTHER" id="PTHR44167:SF18">
    <property type="entry name" value="PROTEIN KINASE DOMAIN-CONTAINING PROTEIN"/>
    <property type="match status" value="1"/>
</dbReference>
<dbReference type="SMART" id="SM00220">
    <property type="entry name" value="S_TKc"/>
    <property type="match status" value="1"/>
</dbReference>
<dbReference type="PROSITE" id="PS50011">
    <property type="entry name" value="PROTEIN_KINASE_DOM"/>
    <property type="match status" value="1"/>
</dbReference>
<dbReference type="Gene3D" id="1.10.510.10">
    <property type="entry name" value="Transferase(Phosphotransferase) domain 1"/>
    <property type="match status" value="1"/>
</dbReference>
<keyword evidence="2" id="KW-0808">Transferase</keyword>
<dbReference type="GO" id="GO:0005737">
    <property type="term" value="C:cytoplasm"/>
    <property type="evidence" value="ECO:0007669"/>
    <property type="project" value="TreeGrafter"/>
</dbReference>
<reference evidence="2" key="1">
    <citation type="journal article" date="2020" name="Stud. Mycol.">
        <title>101 Dothideomycetes genomes: a test case for predicting lifestyles and emergence of pathogens.</title>
        <authorList>
            <person name="Haridas S."/>
            <person name="Albert R."/>
            <person name="Binder M."/>
            <person name="Bloem J."/>
            <person name="Labutti K."/>
            <person name="Salamov A."/>
            <person name="Andreopoulos B."/>
            <person name="Baker S."/>
            <person name="Barry K."/>
            <person name="Bills G."/>
            <person name="Bluhm B."/>
            <person name="Cannon C."/>
            <person name="Castanera R."/>
            <person name="Culley D."/>
            <person name="Daum C."/>
            <person name="Ezra D."/>
            <person name="Gonzalez J."/>
            <person name="Henrissat B."/>
            <person name="Kuo A."/>
            <person name="Liang C."/>
            <person name="Lipzen A."/>
            <person name="Lutzoni F."/>
            <person name="Magnuson J."/>
            <person name="Mondo S."/>
            <person name="Nolan M."/>
            <person name="Ohm R."/>
            <person name="Pangilinan J."/>
            <person name="Park H.-J."/>
            <person name="Ramirez L."/>
            <person name="Alfaro M."/>
            <person name="Sun H."/>
            <person name="Tritt A."/>
            <person name="Yoshinaga Y."/>
            <person name="Zwiers L.-H."/>
            <person name="Turgeon B."/>
            <person name="Goodwin S."/>
            <person name="Spatafora J."/>
            <person name="Crous P."/>
            <person name="Grigoriev I."/>
        </authorList>
    </citation>
    <scope>NUCLEOTIDE SEQUENCE</scope>
    <source>
        <strain evidence="2">CBS 119925</strain>
    </source>
</reference>
<gene>
    <name evidence="2" type="ORF">M011DRAFT_496123</name>
</gene>
<sequence>MASTVVGRSGRVYLQSEVLQRRRDPNLNIYKAESGNESFVFKHVTKYFYDLSQRLAAEFAGSQRLRMHKIMRRTGEAIQELHSRDWVHIDVKPDNILVNWTCDQEGNKTVTDVALGDFDIAFKLEDGEARNTPYAIGNAMWRSPEGQTEWGVTKASDVYSFGLVCIYTLGGADLLLIHNYQELAKHGISAEQEILVRHFSYFGPAAEGLFKQVGNEIWCEALREASKSAERAVEDQPELRFQRWGEDLGPDAQDLISGMMNTNPAARATIEQVMGHRWWQGGKWMIEWP</sequence>
<protein>
    <submittedName>
        <fullName evidence="2">Kinase-like protein</fullName>
    </submittedName>
</protein>
<dbReference type="GO" id="GO:0044773">
    <property type="term" value="P:mitotic DNA damage checkpoint signaling"/>
    <property type="evidence" value="ECO:0007669"/>
    <property type="project" value="TreeGrafter"/>
</dbReference>
<dbReference type="InterPro" id="IPR011009">
    <property type="entry name" value="Kinase-like_dom_sf"/>
</dbReference>
<name>A0A6A6V473_9PLEO</name>
<dbReference type="AlphaFoldDB" id="A0A6A6V473"/>
<dbReference type="GO" id="GO:0005634">
    <property type="term" value="C:nucleus"/>
    <property type="evidence" value="ECO:0007669"/>
    <property type="project" value="TreeGrafter"/>
</dbReference>